<gene>
    <name evidence="2" type="ORF">EST38_g9642</name>
</gene>
<sequence length="343" mass="36570">MAESTHSGGRGNHGPPDNPERNAPISSQAATLGTDGSQPPSRAGQFKAQVVERVDRTEESMQRMGKNVKRGPKTFLGKEKPTNQGEAAMSAQDVAGSAIPASDNANAMGGLDRDGEAAATEEALGASAELETAASLPQPYAVSSSAMVEQPLSPKTVITSIVPKPVLDAFETALGIAVTLIPDPFKGPTEALLKVVDVVEKADSNKEEVKILKKHCDLLGSSIVNAVKGKDKKLLSEDLKDSIRRLVVGICNTLEAANKEPSRGFAGYVLAEDDVKVLKNANKKLNKLLQQFWIENHITGTIDLSNILATIQDQEGWMQGLSATLGKQVKVCFPCFSIKIYFH</sequence>
<protein>
    <submittedName>
        <fullName evidence="2">Uncharacterized protein</fullName>
    </submittedName>
</protein>
<dbReference type="Proteomes" id="UP000290288">
    <property type="component" value="Unassembled WGS sequence"/>
</dbReference>
<dbReference type="CDD" id="cd21037">
    <property type="entry name" value="MLKL_NTD"/>
    <property type="match status" value="1"/>
</dbReference>
<proteinExistence type="predicted"/>
<feature type="compositionally biased region" description="Polar residues" evidence="1">
    <location>
        <begin position="24"/>
        <end position="40"/>
    </location>
</feature>
<dbReference type="EMBL" id="SDEE01000462">
    <property type="protein sequence ID" value="RXW16215.1"/>
    <property type="molecule type" value="Genomic_DNA"/>
</dbReference>
<organism evidence="2 3">
    <name type="scientific">Candolleomyces aberdarensis</name>
    <dbReference type="NCBI Taxonomy" id="2316362"/>
    <lineage>
        <taxon>Eukaryota</taxon>
        <taxon>Fungi</taxon>
        <taxon>Dikarya</taxon>
        <taxon>Basidiomycota</taxon>
        <taxon>Agaricomycotina</taxon>
        <taxon>Agaricomycetes</taxon>
        <taxon>Agaricomycetidae</taxon>
        <taxon>Agaricales</taxon>
        <taxon>Agaricineae</taxon>
        <taxon>Psathyrellaceae</taxon>
        <taxon>Candolleomyces</taxon>
    </lineage>
</organism>
<comment type="caution">
    <text evidence="2">The sequence shown here is derived from an EMBL/GenBank/DDBJ whole genome shotgun (WGS) entry which is preliminary data.</text>
</comment>
<feature type="region of interest" description="Disordered" evidence="1">
    <location>
        <begin position="1"/>
        <end position="88"/>
    </location>
</feature>
<evidence type="ECO:0000256" key="1">
    <source>
        <dbReference type="SAM" id="MobiDB-lite"/>
    </source>
</evidence>
<dbReference type="AlphaFoldDB" id="A0A4Q2DCP7"/>
<feature type="compositionally biased region" description="Basic and acidic residues" evidence="1">
    <location>
        <begin position="50"/>
        <end position="61"/>
    </location>
</feature>
<evidence type="ECO:0000313" key="3">
    <source>
        <dbReference type="Proteomes" id="UP000290288"/>
    </source>
</evidence>
<dbReference type="OrthoDB" id="10261027at2759"/>
<reference evidence="2 3" key="1">
    <citation type="submission" date="2019-01" db="EMBL/GenBank/DDBJ databases">
        <title>Draft genome sequence of Psathyrella aberdarensis IHI B618.</title>
        <authorList>
            <person name="Buettner E."/>
            <person name="Kellner H."/>
        </authorList>
    </citation>
    <scope>NUCLEOTIDE SEQUENCE [LARGE SCALE GENOMIC DNA]</scope>
    <source>
        <strain evidence="2 3">IHI B618</strain>
    </source>
</reference>
<keyword evidence="3" id="KW-1185">Reference proteome</keyword>
<accession>A0A4Q2DCP7</accession>
<evidence type="ECO:0000313" key="2">
    <source>
        <dbReference type="EMBL" id="RXW16215.1"/>
    </source>
</evidence>
<dbReference type="InterPro" id="IPR059179">
    <property type="entry name" value="MLKL-like_MCAfunc"/>
</dbReference>
<name>A0A4Q2DCP7_9AGAR</name>